<gene>
    <name evidence="3" type="ORF">M9Y10_011214</name>
    <name evidence="2" type="ORF">M9Y10_027587</name>
</gene>
<feature type="transmembrane region" description="Helical" evidence="1">
    <location>
        <begin position="93"/>
        <end position="116"/>
    </location>
</feature>
<proteinExistence type="predicted"/>
<protein>
    <submittedName>
        <fullName evidence="3">Uncharacterized protein</fullName>
    </submittedName>
</protein>
<organism evidence="3 4">
    <name type="scientific">Tritrichomonas musculus</name>
    <dbReference type="NCBI Taxonomy" id="1915356"/>
    <lineage>
        <taxon>Eukaryota</taxon>
        <taxon>Metamonada</taxon>
        <taxon>Parabasalia</taxon>
        <taxon>Tritrichomonadida</taxon>
        <taxon>Tritrichomonadidae</taxon>
        <taxon>Tritrichomonas</taxon>
    </lineage>
</organism>
<evidence type="ECO:0000256" key="1">
    <source>
        <dbReference type="SAM" id="Phobius"/>
    </source>
</evidence>
<name>A0ABR2IL25_9EUKA</name>
<evidence type="ECO:0000313" key="3">
    <source>
        <dbReference type="EMBL" id="KAK8863528.1"/>
    </source>
</evidence>
<dbReference type="Proteomes" id="UP001470230">
    <property type="component" value="Unassembled WGS sequence"/>
</dbReference>
<dbReference type="EMBL" id="JAPFFF010000017">
    <property type="protein sequence ID" value="KAK8863528.1"/>
    <property type="molecule type" value="Genomic_DNA"/>
</dbReference>
<accession>A0ABR2IL25</accession>
<sequence>MGIEIYLRICSALGFAGAALGVSAFFYVLSLINWKQTKLHTSKELNKETCFINQHFFLVVTNFVMGIVCVLICAYELLLIINPIRFKYAKNGYFRGLLYIIVGFIVLGAASVLGIAAGVVNLVSAILTIINTVLIKCGCFGGKAKKSNKSNDEL</sequence>
<reference evidence="3 4" key="1">
    <citation type="submission" date="2024-04" db="EMBL/GenBank/DDBJ databases">
        <title>Tritrichomonas musculus Genome.</title>
        <authorList>
            <person name="Alves-Ferreira E."/>
            <person name="Grigg M."/>
            <person name="Lorenzi H."/>
            <person name="Galac M."/>
        </authorList>
    </citation>
    <scope>NUCLEOTIDE SEQUENCE [LARGE SCALE GENOMIC DNA]</scope>
    <source>
        <strain evidence="3 4">EAF2021</strain>
    </source>
</reference>
<feature type="transmembrane region" description="Helical" evidence="1">
    <location>
        <begin position="122"/>
        <end position="141"/>
    </location>
</feature>
<comment type="caution">
    <text evidence="3">The sequence shown here is derived from an EMBL/GenBank/DDBJ whole genome shotgun (WGS) entry which is preliminary data.</text>
</comment>
<keyword evidence="1" id="KW-0812">Transmembrane</keyword>
<evidence type="ECO:0000313" key="2">
    <source>
        <dbReference type="EMBL" id="KAK8834519.1"/>
    </source>
</evidence>
<evidence type="ECO:0000313" key="4">
    <source>
        <dbReference type="Proteomes" id="UP001470230"/>
    </source>
</evidence>
<keyword evidence="4" id="KW-1185">Reference proteome</keyword>
<dbReference type="EMBL" id="JAPFFF010000378">
    <property type="protein sequence ID" value="KAK8834519.1"/>
    <property type="molecule type" value="Genomic_DNA"/>
</dbReference>
<keyword evidence="1" id="KW-1133">Transmembrane helix</keyword>
<keyword evidence="1" id="KW-0472">Membrane</keyword>
<feature type="transmembrane region" description="Helical" evidence="1">
    <location>
        <begin position="12"/>
        <end position="34"/>
    </location>
</feature>
<feature type="transmembrane region" description="Helical" evidence="1">
    <location>
        <begin position="54"/>
        <end position="81"/>
    </location>
</feature>